<dbReference type="EMBL" id="JARFVB010000003">
    <property type="protein sequence ID" value="MDF0715974.1"/>
    <property type="molecule type" value="Genomic_DNA"/>
</dbReference>
<feature type="domain" description="DUF6268" evidence="1">
    <location>
        <begin position="101"/>
        <end position="254"/>
    </location>
</feature>
<proteinExistence type="predicted"/>
<organism evidence="2 3">
    <name type="scientific">Flagellimonas yonaguniensis</name>
    <dbReference type="NCBI Taxonomy" id="3031325"/>
    <lineage>
        <taxon>Bacteria</taxon>
        <taxon>Pseudomonadati</taxon>
        <taxon>Bacteroidota</taxon>
        <taxon>Flavobacteriia</taxon>
        <taxon>Flavobacteriales</taxon>
        <taxon>Flavobacteriaceae</taxon>
        <taxon>Flagellimonas</taxon>
    </lineage>
</organism>
<dbReference type="Pfam" id="PF19783">
    <property type="entry name" value="DUF6268"/>
    <property type="match status" value="1"/>
</dbReference>
<name>A0ABT5XXR3_9FLAO</name>
<dbReference type="InterPro" id="IPR046235">
    <property type="entry name" value="DUF6268"/>
</dbReference>
<reference evidence="2 3" key="1">
    <citation type="submission" date="2023-03" db="EMBL/GenBank/DDBJ databases">
        <title>Muricauda XX sp. nov. and Muricauda XXX sp. nov., two novel species isolated from Okinawa Trough.</title>
        <authorList>
            <person name="Cao W."/>
            <person name="Deng X."/>
        </authorList>
    </citation>
    <scope>NUCLEOTIDE SEQUENCE [LARGE SCALE GENOMIC DNA]</scope>
    <source>
        <strain evidence="2 3">334s03</strain>
    </source>
</reference>
<evidence type="ECO:0000313" key="3">
    <source>
        <dbReference type="Proteomes" id="UP001221366"/>
    </source>
</evidence>
<comment type="caution">
    <text evidence="2">The sequence shown here is derived from an EMBL/GenBank/DDBJ whole genome shotgun (WGS) entry which is preliminary data.</text>
</comment>
<dbReference type="PROSITE" id="PS51257">
    <property type="entry name" value="PROKAR_LIPOPROTEIN"/>
    <property type="match status" value="1"/>
</dbReference>
<evidence type="ECO:0000259" key="1">
    <source>
        <dbReference type="Pfam" id="PF19783"/>
    </source>
</evidence>
<dbReference type="Proteomes" id="UP001221366">
    <property type="component" value="Unassembled WGS sequence"/>
</dbReference>
<accession>A0ABT5XXR3</accession>
<protein>
    <submittedName>
        <fullName evidence="2">DUF6268 family outer membrane beta-barrel protein</fullName>
    </submittedName>
</protein>
<evidence type="ECO:0000313" key="2">
    <source>
        <dbReference type="EMBL" id="MDF0715974.1"/>
    </source>
</evidence>
<keyword evidence="3" id="KW-1185">Reference proteome</keyword>
<gene>
    <name evidence="2" type="ORF">PY092_07435</name>
</gene>
<sequence>MDQKYIKRLFSLTMTSISLACLGQEEGSPVQINYSHTPLENVEDGSISQWDVKIVLPILRDDKLMLFTGLHYNGQSLENFPLTIGKRLYTIEVPSGLRMKLNATDNLFLVSRVSLGSDLEHISSEDLTFSLGVGIKRKISEKLSMGLGLGYSHQLFGNQLLPFINFDYKPKEQIHFNGRFPIEGKLTWSMNHRNSLGFEWNIGVNSFRLSKEDHNSEYIRHSNLNSGLFYQYQFYKGLHLKLFGGVIGQKYQRFSKDDSNGWTIVTIPLSNQHDPLEELESNGPLLQIGLFYSF</sequence>